<comment type="subcellular location">
    <subcellularLocation>
        <location evidence="1">Nucleus</location>
    </subcellularLocation>
</comment>
<organism evidence="9 10">
    <name type="scientific">Tachysurus vachellii</name>
    <name type="common">Darkbarbel catfish</name>
    <name type="synonym">Pelteobagrus vachellii</name>
    <dbReference type="NCBI Taxonomy" id="175792"/>
    <lineage>
        <taxon>Eukaryota</taxon>
        <taxon>Metazoa</taxon>
        <taxon>Chordata</taxon>
        <taxon>Craniata</taxon>
        <taxon>Vertebrata</taxon>
        <taxon>Euteleostomi</taxon>
        <taxon>Actinopterygii</taxon>
        <taxon>Neopterygii</taxon>
        <taxon>Teleostei</taxon>
        <taxon>Ostariophysi</taxon>
        <taxon>Siluriformes</taxon>
        <taxon>Bagridae</taxon>
        <taxon>Tachysurus</taxon>
    </lineage>
</organism>
<reference evidence="9" key="1">
    <citation type="submission" date="2023-08" db="EMBL/GenBank/DDBJ databases">
        <title>Pelteobagrus vachellii genome.</title>
        <authorList>
            <person name="Liu H."/>
        </authorList>
    </citation>
    <scope>NUCLEOTIDE SEQUENCE</scope>
    <source>
        <strain evidence="9">PRFRI_2022a</strain>
        <tissue evidence="9">Muscle</tissue>
    </source>
</reference>
<evidence type="ECO:0000256" key="3">
    <source>
        <dbReference type="ARBA" id="ARBA00022771"/>
    </source>
</evidence>
<name>A0AA88N2Q4_TACVA</name>
<evidence type="ECO:0000256" key="5">
    <source>
        <dbReference type="ARBA" id="ARBA00023242"/>
    </source>
</evidence>
<dbReference type="Pfam" id="PF13771">
    <property type="entry name" value="zf-HC5HC2H"/>
    <property type="match status" value="1"/>
</dbReference>
<keyword evidence="10" id="KW-1185">Reference proteome</keyword>
<feature type="region of interest" description="Disordered" evidence="7">
    <location>
        <begin position="267"/>
        <end position="290"/>
    </location>
</feature>
<dbReference type="InterPro" id="IPR013083">
    <property type="entry name" value="Znf_RING/FYVE/PHD"/>
</dbReference>
<dbReference type="PROSITE" id="PS51805">
    <property type="entry name" value="EPHD"/>
    <property type="match status" value="1"/>
</dbReference>
<dbReference type="PANTHER" id="PTHR12420">
    <property type="entry name" value="PHD FINGER PROTEIN"/>
    <property type="match status" value="1"/>
</dbReference>
<dbReference type="Proteomes" id="UP001187315">
    <property type="component" value="Unassembled WGS sequence"/>
</dbReference>
<keyword evidence="3" id="KW-0863">Zinc-finger</keyword>
<evidence type="ECO:0000256" key="7">
    <source>
        <dbReference type="SAM" id="MobiDB-lite"/>
    </source>
</evidence>
<dbReference type="AlphaFoldDB" id="A0AA88N2Q4"/>
<dbReference type="InterPro" id="IPR001965">
    <property type="entry name" value="Znf_PHD"/>
</dbReference>
<feature type="compositionally biased region" description="Basic and acidic residues" evidence="7">
    <location>
        <begin position="157"/>
        <end position="173"/>
    </location>
</feature>
<evidence type="ECO:0000313" key="9">
    <source>
        <dbReference type="EMBL" id="KAK2850474.1"/>
    </source>
</evidence>
<dbReference type="GO" id="GO:0008270">
    <property type="term" value="F:zinc ion binding"/>
    <property type="evidence" value="ECO:0007669"/>
    <property type="project" value="UniProtKB-KW"/>
</dbReference>
<proteinExistence type="predicted"/>
<keyword evidence="6" id="KW-0175">Coiled coil</keyword>
<feature type="region of interest" description="Disordered" evidence="7">
    <location>
        <begin position="345"/>
        <end position="370"/>
    </location>
</feature>
<evidence type="ECO:0000259" key="8">
    <source>
        <dbReference type="PROSITE" id="PS51805"/>
    </source>
</evidence>
<comment type="caution">
    <text evidence="9">The sequence shown here is derived from an EMBL/GenBank/DDBJ whole genome shotgun (WGS) entry which is preliminary data.</text>
</comment>
<evidence type="ECO:0000256" key="1">
    <source>
        <dbReference type="ARBA" id="ARBA00004123"/>
    </source>
</evidence>
<accession>A0AA88N2Q4</accession>
<keyword evidence="5" id="KW-0539">Nucleus</keyword>
<feature type="coiled-coil region" evidence="6">
    <location>
        <begin position="453"/>
        <end position="484"/>
    </location>
</feature>
<dbReference type="PANTHER" id="PTHR12420:SF4">
    <property type="entry name" value="PHD FINGER PROTEIN 11"/>
    <property type="match status" value="1"/>
</dbReference>
<keyword evidence="2" id="KW-0479">Metal-binding</keyword>
<evidence type="ECO:0000256" key="2">
    <source>
        <dbReference type="ARBA" id="ARBA00022723"/>
    </source>
</evidence>
<keyword evidence="4" id="KW-0862">Zinc</keyword>
<sequence>MQPEHQRRSSSDLLCCLCKRADETDITGPLSCKHGTAAHQNCLLYASGIYCKNSPTYDDLFGFDVDDVENEARRGRKLKCHFCSKTGATAGCEVRSCKRSYHFPCAHKAQAVHVEDTKSGLFRLYCAKHNPDTCNVENNRDGKEKDAESLPSSSDAKSSKDNNHRGSEENEMLRRRKRSYNEVYSDSDETDMDCAPIESDFEDNTPPDKNKQPALDSEHRSKQHRKVVTFADDDMNRDSVLVSKCLIELYHEDNVPFTVITDSGTSVESVTENSPEPLCSSPPSPADTGLSKMDKSFCASADDIIVSPNPHLPTSPSPDSPPLEILKEILNKEVSVKIERCASRNEPPLQMSFHDETPGSHSKRPHDRPLDLTSPGGCSQIPDPVGDVGVSDSAAALFWRRCNEVGCTEAIFTQLTRQLSSLAEKVKNQHATQQDHAVSLRILEASGRLPDIFRQMEQDFEDQERQLKRKRQALRDAKAVLDENRFN</sequence>
<dbReference type="InterPro" id="IPR034732">
    <property type="entry name" value="EPHD"/>
</dbReference>
<feature type="region of interest" description="Disordered" evidence="7">
    <location>
        <begin position="136"/>
        <end position="223"/>
    </location>
</feature>
<feature type="compositionally biased region" description="Basic and acidic residues" evidence="7">
    <location>
        <begin position="206"/>
        <end position="220"/>
    </location>
</feature>
<gene>
    <name evidence="9" type="ORF">Q7C36_009257</name>
</gene>
<dbReference type="EMBL" id="JAVHJS010000008">
    <property type="protein sequence ID" value="KAK2850474.1"/>
    <property type="molecule type" value="Genomic_DNA"/>
</dbReference>
<dbReference type="InterPro" id="IPR051188">
    <property type="entry name" value="PHD-type_Zinc_Finger"/>
</dbReference>
<evidence type="ECO:0000313" key="10">
    <source>
        <dbReference type="Proteomes" id="UP001187315"/>
    </source>
</evidence>
<evidence type="ECO:0000256" key="4">
    <source>
        <dbReference type="ARBA" id="ARBA00022833"/>
    </source>
</evidence>
<feature type="domain" description="PHD-type" evidence="8">
    <location>
        <begin position="12"/>
        <end position="130"/>
    </location>
</feature>
<feature type="compositionally biased region" description="Basic and acidic residues" evidence="7">
    <location>
        <begin position="138"/>
        <end position="148"/>
    </location>
</feature>
<dbReference type="GO" id="GO:0005634">
    <property type="term" value="C:nucleus"/>
    <property type="evidence" value="ECO:0007669"/>
    <property type="project" value="UniProtKB-SubCell"/>
</dbReference>
<protein>
    <recommendedName>
        <fullName evidence="8">PHD-type domain-containing protein</fullName>
    </recommendedName>
</protein>
<evidence type="ECO:0000256" key="6">
    <source>
        <dbReference type="SAM" id="Coils"/>
    </source>
</evidence>
<dbReference type="SMART" id="SM00249">
    <property type="entry name" value="PHD"/>
    <property type="match status" value="1"/>
</dbReference>
<dbReference type="Gene3D" id="3.30.40.10">
    <property type="entry name" value="Zinc/RING finger domain, C3HC4 (zinc finger)"/>
    <property type="match status" value="1"/>
</dbReference>